<evidence type="ECO:0000313" key="4">
    <source>
        <dbReference type="Proteomes" id="UP000423525"/>
    </source>
</evidence>
<protein>
    <submittedName>
        <fullName evidence="3">Type II toxin-antitoxin system RelE/ParE family toxin</fullName>
    </submittedName>
</protein>
<accession>A0A6I8MB76</accession>
<organism evidence="3 4">
    <name type="scientific">Corynebacterium rouxii</name>
    <dbReference type="NCBI Taxonomy" id="2719119"/>
    <lineage>
        <taxon>Bacteria</taxon>
        <taxon>Bacillati</taxon>
        <taxon>Actinomycetota</taxon>
        <taxon>Actinomycetes</taxon>
        <taxon>Mycobacteriales</taxon>
        <taxon>Corynebacteriaceae</taxon>
        <taxon>Corynebacterium</taxon>
    </lineage>
</organism>
<dbReference type="Pfam" id="PF05016">
    <property type="entry name" value="ParE_toxin"/>
    <property type="match status" value="1"/>
</dbReference>
<dbReference type="Proteomes" id="UP000423525">
    <property type="component" value="Chromosome"/>
</dbReference>
<dbReference type="InterPro" id="IPR007712">
    <property type="entry name" value="RelE/ParE_toxin"/>
</dbReference>
<reference evidence="3 4" key="1">
    <citation type="submission" date="2019-11" db="EMBL/GenBank/DDBJ databases">
        <authorList>
            <person name="Brisse S."/>
        </authorList>
    </citation>
    <scope>NUCLEOTIDE SEQUENCE [LARGE SCALE GENOMIC DNA]</scope>
    <source>
        <strain evidence="3">FRC0190</strain>
    </source>
</reference>
<evidence type="ECO:0000256" key="1">
    <source>
        <dbReference type="ARBA" id="ARBA00006226"/>
    </source>
</evidence>
<comment type="similarity">
    <text evidence="1">Belongs to the RelE toxin family.</text>
</comment>
<dbReference type="PANTHER" id="PTHR35601">
    <property type="entry name" value="TOXIN RELE"/>
    <property type="match status" value="1"/>
</dbReference>
<dbReference type="AlphaFoldDB" id="A0A6I8MB76"/>
<dbReference type="EMBL" id="LR738855">
    <property type="protein sequence ID" value="VZH84028.1"/>
    <property type="molecule type" value="Genomic_DNA"/>
</dbReference>
<dbReference type="RefSeq" id="WP_155871147.1">
    <property type="nucleotide sequence ID" value="NZ_CP168248.1"/>
</dbReference>
<dbReference type="PANTHER" id="PTHR35601:SF1">
    <property type="entry name" value="TOXIN RELE"/>
    <property type="match status" value="1"/>
</dbReference>
<dbReference type="InterPro" id="IPR035093">
    <property type="entry name" value="RelE/ParE_toxin_dom_sf"/>
</dbReference>
<dbReference type="SUPFAM" id="SSF143011">
    <property type="entry name" value="RelE-like"/>
    <property type="match status" value="1"/>
</dbReference>
<dbReference type="KEGG" id="crf:FRC0190_00075"/>
<evidence type="ECO:0000313" key="3">
    <source>
        <dbReference type="EMBL" id="VZH84028.1"/>
    </source>
</evidence>
<proteinExistence type="inferred from homology"/>
<gene>
    <name evidence="3" type="ORF">FRC0190_00075</name>
</gene>
<keyword evidence="2" id="KW-1277">Toxin-antitoxin system</keyword>
<evidence type="ECO:0000256" key="2">
    <source>
        <dbReference type="ARBA" id="ARBA00022649"/>
    </source>
</evidence>
<dbReference type="Gene3D" id="3.30.2310.20">
    <property type="entry name" value="RelE-like"/>
    <property type="match status" value="1"/>
</dbReference>
<dbReference type="NCBIfam" id="TIGR02385">
    <property type="entry name" value="RelE_StbE"/>
    <property type="match status" value="1"/>
</dbReference>
<sequence length="89" mass="10293">MTSWTVEFSPRAAKELWTLDRPVQKRIVAYLREISTLPNPQMRGKALTGNWAGFWRWCVGDYRLVAAIEDDRVVIVVVSIGHRSQVYDD</sequence>
<name>A0A6I8MB76_9CORY</name>